<keyword evidence="10" id="KW-0472">Membrane</keyword>
<dbReference type="PANTHER" id="PTHR45627">
    <property type="entry name" value="ADENYLATE CYCLASE TYPE 1"/>
    <property type="match status" value="1"/>
</dbReference>
<evidence type="ECO:0000256" key="9">
    <source>
        <dbReference type="ARBA" id="ARBA00022989"/>
    </source>
</evidence>
<keyword evidence="7" id="KW-0067">ATP-binding</keyword>
<evidence type="ECO:0000259" key="13">
    <source>
        <dbReference type="PROSITE" id="PS50125"/>
    </source>
</evidence>
<comment type="caution">
    <text evidence="14">The sequence shown here is derived from an EMBL/GenBank/DDBJ whole genome shotgun (WGS) entry which is preliminary data.</text>
</comment>
<keyword evidence="8" id="KW-0460">Magnesium</keyword>
<evidence type="ECO:0000256" key="6">
    <source>
        <dbReference type="ARBA" id="ARBA00022741"/>
    </source>
</evidence>
<protein>
    <recommendedName>
        <fullName evidence="3">adenylate cyclase</fullName>
        <ecNumber evidence="3">4.6.1.1</ecNumber>
    </recommendedName>
</protein>
<evidence type="ECO:0000256" key="12">
    <source>
        <dbReference type="SAM" id="MobiDB-lite"/>
    </source>
</evidence>
<reference evidence="14 15" key="1">
    <citation type="journal article" date="2018" name="PLoS ONE">
        <title>The draft genome of Kipferlia bialata reveals reductive genome evolution in fornicate parasites.</title>
        <authorList>
            <person name="Tanifuji G."/>
            <person name="Takabayashi S."/>
            <person name="Kume K."/>
            <person name="Takagi M."/>
            <person name="Nakayama T."/>
            <person name="Kamikawa R."/>
            <person name="Inagaki Y."/>
            <person name="Hashimoto T."/>
        </authorList>
    </citation>
    <scope>NUCLEOTIDE SEQUENCE [LARGE SCALE GENOMIC DNA]</scope>
    <source>
        <strain evidence="14">NY0173</strain>
    </source>
</reference>
<dbReference type="PROSITE" id="PS50125">
    <property type="entry name" value="GUANYLATE_CYCLASE_2"/>
    <property type="match status" value="1"/>
</dbReference>
<evidence type="ECO:0000256" key="8">
    <source>
        <dbReference type="ARBA" id="ARBA00022842"/>
    </source>
</evidence>
<keyword evidence="6" id="KW-0547">Nucleotide-binding</keyword>
<evidence type="ECO:0000313" key="15">
    <source>
        <dbReference type="Proteomes" id="UP000265618"/>
    </source>
</evidence>
<feature type="compositionally biased region" description="Acidic residues" evidence="12">
    <location>
        <begin position="112"/>
        <end position="125"/>
    </location>
</feature>
<dbReference type="InterPro" id="IPR001054">
    <property type="entry name" value="A/G_cyclase"/>
</dbReference>
<dbReference type="GO" id="GO:0009190">
    <property type="term" value="P:cyclic nucleotide biosynthetic process"/>
    <property type="evidence" value="ECO:0007669"/>
    <property type="project" value="InterPro"/>
</dbReference>
<gene>
    <name evidence="14" type="ORF">KIPB_011707</name>
</gene>
<comment type="catalytic activity">
    <reaction evidence="1">
        <text>ATP = 3',5'-cyclic AMP + diphosphate</text>
        <dbReference type="Rhea" id="RHEA:15389"/>
        <dbReference type="ChEBI" id="CHEBI:30616"/>
        <dbReference type="ChEBI" id="CHEBI:33019"/>
        <dbReference type="ChEBI" id="CHEBI:58165"/>
        <dbReference type="EC" id="4.6.1.1"/>
    </reaction>
</comment>
<dbReference type="GO" id="GO:0035556">
    <property type="term" value="P:intracellular signal transduction"/>
    <property type="evidence" value="ECO:0007669"/>
    <property type="project" value="InterPro"/>
</dbReference>
<name>A0A9K3GNC4_9EUKA</name>
<sequence length="420" mass="45972">MFRIVYFTGLSEILVAAVVLHIRFPLGTVNHFSPLVMVLISVVVANMLRHSGMGKEVLLNQAAKMNRNKRAALHVFKSSLPVGTRRYVTQPTDPVDETETEAEREGGLPENAMEEQGVEGPEEADVPQVEQTPGTDAVQMVPDCPVYPGVGEQAQRQRNPPVSDTCIPSERTEYGPGMITTEDNVVIGFLGVVPTAEGVPAAAYIKNLITLMQAIDGLQSLFKDIEKIKGSDGVLIVRVRASQSLVCSTNGVRDQVGPQTEREREAERETEAQMVARDCRLMARFMCKVSIYASALLGDCVSDTVIAGMRGGIACGSVTAGVLGTCELMYDVFGDTVNTAARLMSKASVSQVLVSEEVCEHISNRPRWDGHSLLGPERHGFQTLIQSRPKLLFLKGKGIYPIRQILFSRPILHRLRMNIR</sequence>
<dbReference type="GO" id="GO:0046872">
    <property type="term" value="F:metal ion binding"/>
    <property type="evidence" value="ECO:0007669"/>
    <property type="project" value="UniProtKB-KW"/>
</dbReference>
<feature type="region of interest" description="Disordered" evidence="12">
    <location>
        <begin position="86"/>
        <end position="128"/>
    </location>
</feature>
<dbReference type="GO" id="GO:0004016">
    <property type="term" value="F:adenylate cyclase activity"/>
    <property type="evidence" value="ECO:0007669"/>
    <property type="project" value="UniProtKB-EC"/>
</dbReference>
<dbReference type="InterPro" id="IPR029787">
    <property type="entry name" value="Nucleotide_cyclase"/>
</dbReference>
<keyword evidence="15" id="KW-1185">Reference proteome</keyword>
<dbReference type="AlphaFoldDB" id="A0A9K3GNC4"/>
<evidence type="ECO:0000256" key="3">
    <source>
        <dbReference type="ARBA" id="ARBA00012201"/>
    </source>
</evidence>
<dbReference type="SMART" id="SM00044">
    <property type="entry name" value="CYCc"/>
    <property type="match status" value="1"/>
</dbReference>
<dbReference type="CDD" id="cd07302">
    <property type="entry name" value="CHD"/>
    <property type="match status" value="1"/>
</dbReference>
<dbReference type="EMBL" id="BDIP01004876">
    <property type="protein sequence ID" value="GIQ89277.1"/>
    <property type="molecule type" value="Genomic_DNA"/>
</dbReference>
<keyword evidence="5" id="KW-0479">Metal-binding</keyword>
<dbReference type="PANTHER" id="PTHR45627:SF12">
    <property type="entry name" value="ADENYLATE CYCLASE TYPE 2"/>
    <property type="match status" value="1"/>
</dbReference>
<keyword evidence="9" id="KW-1133">Transmembrane helix</keyword>
<dbReference type="Proteomes" id="UP000265618">
    <property type="component" value="Unassembled WGS sequence"/>
</dbReference>
<keyword evidence="4" id="KW-0812">Transmembrane</keyword>
<accession>A0A9K3GNC4</accession>
<keyword evidence="11" id="KW-0456">Lyase</keyword>
<evidence type="ECO:0000256" key="1">
    <source>
        <dbReference type="ARBA" id="ARBA00001593"/>
    </source>
</evidence>
<feature type="domain" description="Guanylate cyclase" evidence="13">
    <location>
        <begin position="309"/>
        <end position="344"/>
    </location>
</feature>
<dbReference type="GO" id="GO:0005886">
    <property type="term" value="C:plasma membrane"/>
    <property type="evidence" value="ECO:0007669"/>
    <property type="project" value="TreeGrafter"/>
</dbReference>
<dbReference type="Pfam" id="PF00211">
    <property type="entry name" value="Guanylate_cyc"/>
    <property type="match status" value="1"/>
</dbReference>
<evidence type="ECO:0000256" key="11">
    <source>
        <dbReference type="ARBA" id="ARBA00023239"/>
    </source>
</evidence>
<evidence type="ECO:0000256" key="10">
    <source>
        <dbReference type="ARBA" id="ARBA00023136"/>
    </source>
</evidence>
<evidence type="ECO:0000256" key="2">
    <source>
        <dbReference type="ARBA" id="ARBA00004141"/>
    </source>
</evidence>
<evidence type="ECO:0000313" key="14">
    <source>
        <dbReference type="EMBL" id="GIQ89277.1"/>
    </source>
</evidence>
<dbReference type="GO" id="GO:0007189">
    <property type="term" value="P:adenylate cyclase-activating G protein-coupled receptor signaling pathway"/>
    <property type="evidence" value="ECO:0007669"/>
    <property type="project" value="TreeGrafter"/>
</dbReference>
<dbReference type="SUPFAM" id="SSF55073">
    <property type="entry name" value="Nucleotide cyclase"/>
    <property type="match status" value="1"/>
</dbReference>
<feature type="non-terminal residue" evidence="14">
    <location>
        <position position="1"/>
    </location>
</feature>
<dbReference type="Gene3D" id="3.30.70.1230">
    <property type="entry name" value="Nucleotide cyclase"/>
    <property type="match status" value="1"/>
</dbReference>
<dbReference type="EC" id="4.6.1.1" evidence="3"/>
<evidence type="ECO:0000256" key="5">
    <source>
        <dbReference type="ARBA" id="ARBA00022723"/>
    </source>
</evidence>
<dbReference type="OrthoDB" id="60033at2759"/>
<organism evidence="14 15">
    <name type="scientific">Kipferlia bialata</name>
    <dbReference type="NCBI Taxonomy" id="797122"/>
    <lineage>
        <taxon>Eukaryota</taxon>
        <taxon>Metamonada</taxon>
        <taxon>Carpediemonas-like organisms</taxon>
        <taxon>Kipferlia</taxon>
    </lineage>
</organism>
<evidence type="ECO:0000256" key="4">
    <source>
        <dbReference type="ARBA" id="ARBA00022692"/>
    </source>
</evidence>
<comment type="subcellular location">
    <subcellularLocation>
        <location evidence="2">Membrane</location>
        <topology evidence="2">Multi-pass membrane protein</topology>
    </subcellularLocation>
</comment>
<dbReference type="GO" id="GO:0005524">
    <property type="term" value="F:ATP binding"/>
    <property type="evidence" value="ECO:0007669"/>
    <property type="project" value="UniProtKB-KW"/>
</dbReference>
<proteinExistence type="predicted"/>
<evidence type="ECO:0000256" key="7">
    <source>
        <dbReference type="ARBA" id="ARBA00022840"/>
    </source>
</evidence>